<feature type="compositionally biased region" description="Low complexity" evidence="1">
    <location>
        <begin position="194"/>
        <end position="203"/>
    </location>
</feature>
<feature type="compositionally biased region" description="Polar residues" evidence="1">
    <location>
        <begin position="414"/>
        <end position="423"/>
    </location>
</feature>
<proteinExistence type="predicted"/>
<dbReference type="Proteomes" id="UP001178507">
    <property type="component" value="Unassembled WGS sequence"/>
</dbReference>
<gene>
    <name evidence="2" type="ORF">EVOR1521_LOCUS5202</name>
</gene>
<comment type="caution">
    <text evidence="2">The sequence shown here is derived from an EMBL/GenBank/DDBJ whole genome shotgun (WGS) entry which is preliminary data.</text>
</comment>
<evidence type="ECO:0008006" key="4">
    <source>
        <dbReference type="Google" id="ProtNLM"/>
    </source>
</evidence>
<dbReference type="EMBL" id="CAUJNA010000358">
    <property type="protein sequence ID" value="CAJ1376048.1"/>
    <property type="molecule type" value="Genomic_DNA"/>
</dbReference>
<evidence type="ECO:0000256" key="1">
    <source>
        <dbReference type="SAM" id="MobiDB-lite"/>
    </source>
</evidence>
<feature type="compositionally biased region" description="Basic and acidic residues" evidence="1">
    <location>
        <begin position="154"/>
        <end position="172"/>
    </location>
</feature>
<dbReference type="Gene3D" id="1.20.1390.10">
    <property type="entry name" value="PWI domain"/>
    <property type="match status" value="1"/>
</dbReference>
<feature type="compositionally biased region" description="Pro residues" evidence="1">
    <location>
        <begin position="398"/>
        <end position="409"/>
    </location>
</feature>
<accession>A0AA36MQ87</accession>
<organism evidence="2 3">
    <name type="scientific">Effrenium voratum</name>
    <dbReference type="NCBI Taxonomy" id="2562239"/>
    <lineage>
        <taxon>Eukaryota</taxon>
        <taxon>Sar</taxon>
        <taxon>Alveolata</taxon>
        <taxon>Dinophyceae</taxon>
        <taxon>Suessiales</taxon>
        <taxon>Symbiodiniaceae</taxon>
        <taxon>Effrenium</taxon>
    </lineage>
</organism>
<feature type="compositionally biased region" description="Basic and acidic residues" evidence="1">
    <location>
        <begin position="228"/>
        <end position="239"/>
    </location>
</feature>
<feature type="region of interest" description="Disordered" evidence="1">
    <location>
        <begin position="194"/>
        <end position="265"/>
    </location>
</feature>
<sequence>MALSPVLVTEMFETGPDQGAHFSHEISGWHLTVEARRLACGREPRGLDDNTLVSYAAEEAPAPKLAQLYEKLSAEQQASLSKAVTEKLQGIIGGYGELSVLVEYISVMLQSSRPPETIQAELEAFLQDKSGPFTSWLCEKLAKIVEGGSKRKREKDGGEKKAKKERSKEKKSAAPAASSAAASAAAAAAAAASAAPASAAPARSRSRKRRKAKLTDRKAKLTPNVDFQEPRADEARWSFRAEAGPPGGASAPPREKPEDKAAYAAPPGYMPPGYPARPAAPMPSFAPAAAAPAPVFFAPKKWRVARGNTVVRKSEKLDSEEVQKLQEGEIVEQVAPAFTTENGIIRVQIRHPSSPLFPKPIGWVTQDASAAGGPKFLEPGPEPMKQPWASSGSAWAPPWRPRGVPPPRPAYAKSFQNLTWTPS</sequence>
<feature type="compositionally biased region" description="Low complexity" evidence="1">
    <location>
        <begin position="241"/>
        <end position="252"/>
    </location>
</feature>
<reference evidence="2" key="1">
    <citation type="submission" date="2023-08" db="EMBL/GenBank/DDBJ databases">
        <authorList>
            <person name="Chen Y."/>
            <person name="Shah S."/>
            <person name="Dougan E. K."/>
            <person name="Thang M."/>
            <person name="Chan C."/>
        </authorList>
    </citation>
    <scope>NUCLEOTIDE SEQUENCE</scope>
</reference>
<protein>
    <recommendedName>
        <fullName evidence="4">PWI domain-containing protein</fullName>
    </recommendedName>
</protein>
<feature type="region of interest" description="Disordered" evidence="1">
    <location>
        <begin position="148"/>
        <end position="176"/>
    </location>
</feature>
<keyword evidence="3" id="KW-1185">Reference proteome</keyword>
<name>A0AA36MQ87_9DINO</name>
<dbReference type="AlphaFoldDB" id="A0AA36MQ87"/>
<evidence type="ECO:0000313" key="2">
    <source>
        <dbReference type="EMBL" id="CAJ1376048.1"/>
    </source>
</evidence>
<feature type="region of interest" description="Disordered" evidence="1">
    <location>
        <begin position="370"/>
        <end position="423"/>
    </location>
</feature>
<evidence type="ECO:0000313" key="3">
    <source>
        <dbReference type="Proteomes" id="UP001178507"/>
    </source>
</evidence>